<evidence type="ECO:0000256" key="1">
    <source>
        <dbReference type="ARBA" id="ARBA00022723"/>
    </source>
</evidence>
<dbReference type="GO" id="GO:0061665">
    <property type="term" value="F:SUMO ligase activity"/>
    <property type="evidence" value="ECO:0007669"/>
    <property type="project" value="TreeGrafter"/>
</dbReference>
<dbReference type="InterPro" id="IPR004181">
    <property type="entry name" value="Znf_MIZ"/>
</dbReference>
<dbReference type="Pfam" id="PF25527">
    <property type="entry name" value="GBD-like_ZMIZ1_ZMIZ2"/>
    <property type="match status" value="1"/>
</dbReference>
<keyword evidence="8" id="KW-1185">Reference proteome</keyword>
<dbReference type="STRING" id="7398.A0A1A9ZGR8"/>
<evidence type="ECO:0000313" key="8">
    <source>
        <dbReference type="Proteomes" id="UP000092445"/>
    </source>
</evidence>
<keyword evidence="2 4" id="KW-0863">Zinc-finger</keyword>
<keyword evidence="3" id="KW-0862">Zinc</keyword>
<dbReference type="Pfam" id="PF02891">
    <property type="entry name" value="zf-MIZ"/>
    <property type="match status" value="1"/>
</dbReference>
<dbReference type="CDD" id="cd16650">
    <property type="entry name" value="SP-RING_PIAS-like"/>
    <property type="match status" value="1"/>
</dbReference>
<accession>A0A1A9ZGR8</accession>
<evidence type="ECO:0000259" key="6">
    <source>
        <dbReference type="PROSITE" id="PS51044"/>
    </source>
</evidence>
<keyword evidence="1" id="KW-0479">Metal-binding</keyword>
<dbReference type="PANTHER" id="PTHR10782">
    <property type="entry name" value="ZINC FINGER MIZ DOMAIN-CONTAINING PROTEIN"/>
    <property type="match status" value="1"/>
</dbReference>
<dbReference type="GO" id="GO:0000785">
    <property type="term" value="C:chromatin"/>
    <property type="evidence" value="ECO:0007669"/>
    <property type="project" value="TreeGrafter"/>
</dbReference>
<sequence length="759" mass="84684">MASKMTNLGKNRSRISPYPDHQSPAFRGSADSLYAQLKEFRVPSKTKFLYPSIHAYSERSSMQNIAEEECNVPSDEILSCKTIECGCQENIPYGDSSAKFERNISREEYNIQSDEVLSCKTTEFDCSENILYGDLSALCPTKIGSGSDIKSDYVMHTNGMYCGAYTIMLPNEPIESYIDHQTQTSSMDINLQNAFHQEVCSTENTAWSDITDGSSSDNGASNILSRSSDSVCSDSVLQADSEHHAAGPVLCVKPDESYANAQINAPSMDANLQNVSQQQFGSMGNNVTFPIENNANLRTDSTNKHVSSENIPCEDSVAADENNTKPSSDIIYPGSTVSTASPTAQRRLYEDHSNVQTSLASTNANWQCVLTQAYDVLYMPPPVETAYVHADIGVSGDVCGFKNIPQEGPGRYFDSSSHFSQQSISNLDLQGTINIVGGKLPGRMEEAPLNTSAVYENPRPHSGNPMHLLIPNPSEQIRQTNASVKEMTFTMPMDEGRSAILKRIDISRQLHSSRRIFHLSPGQYKMLMSRSDLEIQLKCLRVDRNKIGIAWPQSVSICVNDKPLGNEYLERAQRDKASFYFKLLCHLGDNTLKFKFSPNTFGVYDQNLINEIPNACIGDRSNTIQGKRIKVSFICRLLGSKMQTPARGVTCKHLQCFDLATYLRTNYKDEMWRCPECDEYAPIERLEIDEFYRFLLTKLKTSNVKEVIIDSSVNWWPVFDDKMDNNNKGGNDLFIPNCNNILIASDSNIDNAKCVHKEG</sequence>
<evidence type="ECO:0000313" key="7">
    <source>
        <dbReference type="EnsemblMetazoa" id="GPAI014158-PA"/>
    </source>
</evidence>
<evidence type="ECO:0000256" key="2">
    <source>
        <dbReference type="ARBA" id="ARBA00022771"/>
    </source>
</evidence>
<name>A0A1A9ZGR8_GLOPL</name>
<dbReference type="InterPro" id="IPR013083">
    <property type="entry name" value="Znf_RING/FYVE/PHD"/>
</dbReference>
<dbReference type="PANTHER" id="PTHR10782:SF4">
    <property type="entry name" value="TONALLI, ISOFORM E"/>
    <property type="match status" value="1"/>
</dbReference>
<evidence type="ECO:0000256" key="3">
    <source>
        <dbReference type="ARBA" id="ARBA00022833"/>
    </source>
</evidence>
<feature type="compositionally biased region" description="Polar residues" evidence="5">
    <location>
        <begin position="1"/>
        <end position="10"/>
    </location>
</feature>
<dbReference type="AlphaFoldDB" id="A0A1A9ZGR8"/>
<feature type="region of interest" description="Disordered" evidence="5">
    <location>
        <begin position="1"/>
        <end position="22"/>
    </location>
</feature>
<reference evidence="7" key="2">
    <citation type="submission" date="2020-05" db="UniProtKB">
        <authorList>
            <consortium name="EnsemblMetazoa"/>
        </authorList>
    </citation>
    <scope>IDENTIFICATION</scope>
    <source>
        <strain evidence="7">IAEA</strain>
    </source>
</reference>
<reference evidence="8" key="1">
    <citation type="submission" date="2014-03" db="EMBL/GenBank/DDBJ databases">
        <authorList>
            <person name="Aksoy S."/>
            <person name="Warren W."/>
            <person name="Wilson R.K."/>
        </authorList>
    </citation>
    <scope>NUCLEOTIDE SEQUENCE [LARGE SCALE GENOMIC DNA]</scope>
    <source>
        <strain evidence="8">IAEA</strain>
    </source>
</reference>
<dbReference type="EnsemblMetazoa" id="GPAI014158-RA">
    <property type="protein sequence ID" value="GPAI014158-PA"/>
    <property type="gene ID" value="GPAI014158"/>
</dbReference>
<dbReference type="GO" id="GO:0008270">
    <property type="term" value="F:zinc ion binding"/>
    <property type="evidence" value="ECO:0007669"/>
    <property type="project" value="UniProtKB-KW"/>
</dbReference>
<dbReference type="PROSITE" id="PS51044">
    <property type="entry name" value="ZF_SP_RING"/>
    <property type="match status" value="1"/>
</dbReference>
<dbReference type="GO" id="GO:0016925">
    <property type="term" value="P:protein sumoylation"/>
    <property type="evidence" value="ECO:0007669"/>
    <property type="project" value="TreeGrafter"/>
</dbReference>
<protein>
    <recommendedName>
        <fullName evidence="6">SP-RING-type domain-containing protein</fullName>
    </recommendedName>
</protein>
<dbReference type="Proteomes" id="UP000092445">
    <property type="component" value="Unassembled WGS sequence"/>
</dbReference>
<evidence type="ECO:0000256" key="5">
    <source>
        <dbReference type="SAM" id="MobiDB-lite"/>
    </source>
</evidence>
<proteinExistence type="predicted"/>
<feature type="domain" description="SP-RING-type" evidence="6">
    <location>
        <begin position="618"/>
        <end position="701"/>
    </location>
</feature>
<dbReference type="Gene3D" id="3.30.40.10">
    <property type="entry name" value="Zinc/RING finger domain, C3HC4 (zinc finger)"/>
    <property type="match status" value="1"/>
</dbReference>
<dbReference type="VEuPathDB" id="VectorBase:GPAI014158"/>
<dbReference type="InterPro" id="IPR057847">
    <property type="entry name" value="ZMIZ1/ZMIZ2_GBD-like"/>
</dbReference>
<organism evidence="7 8">
    <name type="scientific">Glossina pallidipes</name>
    <name type="common">Tsetse fly</name>
    <dbReference type="NCBI Taxonomy" id="7398"/>
    <lineage>
        <taxon>Eukaryota</taxon>
        <taxon>Metazoa</taxon>
        <taxon>Ecdysozoa</taxon>
        <taxon>Arthropoda</taxon>
        <taxon>Hexapoda</taxon>
        <taxon>Insecta</taxon>
        <taxon>Pterygota</taxon>
        <taxon>Neoptera</taxon>
        <taxon>Endopterygota</taxon>
        <taxon>Diptera</taxon>
        <taxon>Brachycera</taxon>
        <taxon>Muscomorpha</taxon>
        <taxon>Hippoboscoidea</taxon>
        <taxon>Glossinidae</taxon>
        <taxon>Glossina</taxon>
    </lineage>
</organism>
<feature type="region of interest" description="Disordered" evidence="5">
    <location>
        <begin position="317"/>
        <end position="337"/>
    </location>
</feature>
<evidence type="ECO:0000256" key="4">
    <source>
        <dbReference type="PROSITE-ProRule" id="PRU00452"/>
    </source>
</evidence>